<evidence type="ECO:0000256" key="6">
    <source>
        <dbReference type="ARBA" id="ARBA00022728"/>
    </source>
</evidence>
<feature type="compositionally biased region" description="Basic residues" evidence="11">
    <location>
        <begin position="208"/>
        <end position="219"/>
    </location>
</feature>
<name>A0A6F9DV45_9ASCI</name>
<feature type="region of interest" description="Disordered" evidence="11">
    <location>
        <begin position="194"/>
        <end position="226"/>
    </location>
</feature>
<evidence type="ECO:0000256" key="8">
    <source>
        <dbReference type="ARBA" id="ARBA00023242"/>
    </source>
</evidence>
<dbReference type="Pfam" id="PF15264">
    <property type="entry name" value="TSSC4"/>
    <property type="match status" value="1"/>
</dbReference>
<evidence type="ECO:0000256" key="1">
    <source>
        <dbReference type="ARBA" id="ARBA00004123"/>
    </source>
</evidence>
<keyword evidence="4" id="KW-0963">Cytoplasm</keyword>
<dbReference type="GO" id="GO:0006397">
    <property type="term" value="P:mRNA processing"/>
    <property type="evidence" value="ECO:0007669"/>
    <property type="project" value="UniProtKB-KW"/>
</dbReference>
<keyword evidence="7" id="KW-0508">mRNA splicing</keyword>
<reference evidence="12" key="1">
    <citation type="submission" date="2020-04" db="EMBL/GenBank/DDBJ databases">
        <authorList>
            <person name="Neveu A P."/>
        </authorList>
    </citation>
    <scope>NUCLEOTIDE SEQUENCE</scope>
    <source>
        <tissue evidence="12">Whole embryo</tissue>
    </source>
</reference>
<keyword evidence="6" id="KW-0747">Spliceosome</keyword>
<gene>
    <name evidence="12" type="primary">Tssc4</name>
</gene>
<comment type="similarity">
    <text evidence="3">Belongs to the TSSC4 family.</text>
</comment>
<evidence type="ECO:0000256" key="3">
    <source>
        <dbReference type="ARBA" id="ARBA00010362"/>
    </source>
</evidence>
<evidence type="ECO:0000256" key="10">
    <source>
        <dbReference type="ARBA" id="ARBA00045970"/>
    </source>
</evidence>
<feature type="compositionally biased region" description="Basic and acidic residues" evidence="11">
    <location>
        <begin position="59"/>
        <end position="68"/>
    </location>
</feature>
<accession>A0A6F9DV45</accession>
<feature type="region of interest" description="Disordered" evidence="11">
    <location>
        <begin position="34"/>
        <end position="89"/>
    </location>
</feature>
<evidence type="ECO:0000313" key="12">
    <source>
        <dbReference type="EMBL" id="CAB3267314.1"/>
    </source>
</evidence>
<keyword evidence="5" id="KW-0507">mRNA processing</keyword>
<organism evidence="12">
    <name type="scientific">Phallusia mammillata</name>
    <dbReference type="NCBI Taxonomy" id="59560"/>
    <lineage>
        <taxon>Eukaryota</taxon>
        <taxon>Metazoa</taxon>
        <taxon>Chordata</taxon>
        <taxon>Tunicata</taxon>
        <taxon>Ascidiacea</taxon>
        <taxon>Phlebobranchia</taxon>
        <taxon>Ascidiidae</taxon>
        <taxon>Phallusia</taxon>
    </lineage>
</organism>
<evidence type="ECO:0000256" key="2">
    <source>
        <dbReference type="ARBA" id="ARBA00004496"/>
    </source>
</evidence>
<evidence type="ECO:0000256" key="9">
    <source>
        <dbReference type="ARBA" id="ARBA00035304"/>
    </source>
</evidence>
<evidence type="ECO:0000256" key="7">
    <source>
        <dbReference type="ARBA" id="ARBA00023187"/>
    </source>
</evidence>
<dbReference type="EMBL" id="LR791452">
    <property type="protein sequence ID" value="CAB3267314.1"/>
    <property type="molecule type" value="mRNA"/>
</dbReference>
<proteinExistence type="evidence at transcript level"/>
<dbReference type="GO" id="GO:0008380">
    <property type="term" value="P:RNA splicing"/>
    <property type="evidence" value="ECO:0007669"/>
    <property type="project" value="UniProtKB-KW"/>
</dbReference>
<sequence>MADKSSYHLSSEDAEFTQRSKDIFGDIDKIKNSLSMNKEDIKPVGAKRKIPNAKSDSTSADKKPEKPAYETNPNKWTKYDLSDTETSNDRQNTQAAFAFLYDVQKRKKSEDSITDKATVSSDVDMTESVSFHKPAVRKMKEHVVGMSTGTKKKSIPKDVNTSFDKVELDHLENISAAEFQAEIASKLEENLLAKSTDNKSEGTGTFKHVSKQKRNMRTRKQSDEDE</sequence>
<dbReference type="GO" id="GO:0005681">
    <property type="term" value="C:spliceosomal complex"/>
    <property type="evidence" value="ECO:0007669"/>
    <property type="project" value="UniProtKB-KW"/>
</dbReference>
<evidence type="ECO:0000256" key="4">
    <source>
        <dbReference type="ARBA" id="ARBA00022490"/>
    </source>
</evidence>
<dbReference type="PANTHER" id="PTHR13445:SF3">
    <property type="entry name" value="U5 SMALL NUCLEAR RIBONUCLEOPROTEIN TSSC4"/>
    <property type="match status" value="1"/>
</dbReference>
<evidence type="ECO:0000256" key="5">
    <source>
        <dbReference type="ARBA" id="ARBA00022664"/>
    </source>
</evidence>
<dbReference type="AlphaFoldDB" id="A0A6F9DV45"/>
<evidence type="ECO:0000256" key="11">
    <source>
        <dbReference type="SAM" id="MobiDB-lite"/>
    </source>
</evidence>
<dbReference type="InterPro" id="IPR029338">
    <property type="entry name" value="TSSC4"/>
</dbReference>
<protein>
    <recommendedName>
        <fullName evidence="9">U5 small nuclear ribonucleoprotein TSSC4</fullName>
    </recommendedName>
</protein>
<dbReference type="PANTHER" id="PTHR13445">
    <property type="entry name" value="TUMOR SUPPRESSING SUBTRANSFERABLE CANDIDATE 4 TSSC4"/>
    <property type="match status" value="1"/>
</dbReference>
<comment type="function">
    <text evidence="10">Protein associated with the U5 snRNP, during its maturation and its post-splicing recycling and which is required for spliceosomal tri-snRNP complex assembly in the nucleus. Has a molecular sequestering activity and transiently hinders SNRNP200 binding sites for constitutive splicing factors that intervene later during the assembly of the spliceosome and splicing. Together with its molecular sequestering activity, may also function as a molecular adapter and placeholder, coordinating the assembly of the U5 snRNP and its association with the U4/U6 di-snRNP.</text>
</comment>
<dbReference type="GO" id="GO:0005737">
    <property type="term" value="C:cytoplasm"/>
    <property type="evidence" value="ECO:0007669"/>
    <property type="project" value="UniProtKB-SubCell"/>
</dbReference>
<keyword evidence="8" id="KW-0539">Nucleus</keyword>
<comment type="subcellular location">
    <subcellularLocation>
        <location evidence="2">Cytoplasm</location>
    </subcellularLocation>
    <subcellularLocation>
        <location evidence="1">Nucleus</location>
    </subcellularLocation>
</comment>